<dbReference type="HOGENOM" id="CLU_162314_0_0_1"/>
<proteinExistence type="predicted"/>
<dbReference type="EnsemblPlants" id="PGSC0003DMT400095202">
    <property type="protein sequence ID" value="PGSC0003DMT400095202"/>
    <property type="gene ID" value="PGSC0003DMG400044773"/>
</dbReference>
<dbReference type="AlphaFoldDB" id="M1DVS6"/>
<dbReference type="PaxDb" id="4113-PGSC0003DMT400095202"/>
<dbReference type="Proteomes" id="UP000011115">
    <property type="component" value="Unassembled WGS sequence"/>
</dbReference>
<sequence>MRFVDTTCSPRVVLIMPPRRVVRGYPARRNVDHQDQWVPNKQEVKPQGEVTNVEFWNAIRMLSQVVTNQVGQQRGNRQDVANIFRIREFLDHLQSNTKFYTKS</sequence>
<reference evidence="1" key="2">
    <citation type="submission" date="2015-06" db="UniProtKB">
        <authorList>
            <consortium name="EnsemblPlants"/>
        </authorList>
    </citation>
    <scope>IDENTIFICATION</scope>
    <source>
        <strain evidence="1">DM1-3 516 R44</strain>
    </source>
</reference>
<reference evidence="2" key="1">
    <citation type="journal article" date="2011" name="Nature">
        <title>Genome sequence and analysis of the tuber crop potato.</title>
        <authorList>
            <consortium name="The Potato Genome Sequencing Consortium"/>
        </authorList>
    </citation>
    <scope>NUCLEOTIDE SEQUENCE [LARGE SCALE GENOMIC DNA]</scope>
    <source>
        <strain evidence="2">cv. DM1-3 516 R44</strain>
    </source>
</reference>
<organism evidence="1 2">
    <name type="scientific">Solanum tuberosum</name>
    <name type="common">Potato</name>
    <dbReference type="NCBI Taxonomy" id="4113"/>
    <lineage>
        <taxon>Eukaryota</taxon>
        <taxon>Viridiplantae</taxon>
        <taxon>Streptophyta</taxon>
        <taxon>Embryophyta</taxon>
        <taxon>Tracheophyta</taxon>
        <taxon>Spermatophyta</taxon>
        <taxon>Magnoliopsida</taxon>
        <taxon>eudicotyledons</taxon>
        <taxon>Gunneridae</taxon>
        <taxon>Pentapetalae</taxon>
        <taxon>asterids</taxon>
        <taxon>lamiids</taxon>
        <taxon>Solanales</taxon>
        <taxon>Solanaceae</taxon>
        <taxon>Solanoideae</taxon>
        <taxon>Solaneae</taxon>
        <taxon>Solanum</taxon>
    </lineage>
</organism>
<protein>
    <submittedName>
        <fullName evidence="1">Gag-pol protein</fullName>
    </submittedName>
</protein>
<evidence type="ECO:0000313" key="2">
    <source>
        <dbReference type="Proteomes" id="UP000011115"/>
    </source>
</evidence>
<keyword evidence="2" id="KW-1185">Reference proteome</keyword>
<name>M1DVS6_SOLTU</name>
<dbReference type="Gramene" id="PGSC0003DMT400095202">
    <property type="protein sequence ID" value="PGSC0003DMT400095202"/>
    <property type="gene ID" value="PGSC0003DMG400044773"/>
</dbReference>
<dbReference type="InParanoid" id="M1DVS6"/>
<evidence type="ECO:0000313" key="1">
    <source>
        <dbReference type="EnsemblPlants" id="PGSC0003DMT400095202"/>
    </source>
</evidence>
<accession>M1DVS6</accession>